<name>A0A0H5AJD7_9PSED</name>
<dbReference type="OrthoDB" id="7018911at2"/>
<dbReference type="Proteomes" id="UP000036608">
    <property type="component" value="Chromosome"/>
</dbReference>
<evidence type="ECO:0000313" key="1">
    <source>
        <dbReference type="EMBL" id="AKS09790.1"/>
    </source>
</evidence>
<reference evidence="2" key="2">
    <citation type="submission" date="2015-05" db="EMBL/GenBank/DDBJ databases">
        <authorList>
            <person name="Swarnkar M.K."/>
            <person name="Vyas P."/>
            <person name="Rahi P."/>
            <person name="Thakur R."/>
            <person name="Thakur N."/>
            <person name="Singh A.K."/>
            <person name="Gulati A."/>
        </authorList>
    </citation>
    <scope>NUCLEOTIDE SEQUENCE [LARGE SCALE GENOMIC DNA]</scope>
    <source>
        <strain evidence="2">745</strain>
    </source>
</reference>
<dbReference type="RefSeq" id="WP_049713070.1">
    <property type="nucleotide sequence ID" value="NZ_CP011507.1"/>
</dbReference>
<protein>
    <submittedName>
        <fullName evidence="1">Uncharacterized protein</fullName>
    </submittedName>
</protein>
<sequence length="139" mass="15684">MTQATTWTFHLFGVSFATDAEAQQFAFEQWEPVPPDSATDAEYSAWEVRNPTWRLAEELEFYMDSDFVELAGDPEQVLAQIGSPSERERVRSTVTAFSHFILVGSNAIWGDRRSTSTQVGPLERLPQHTASMTYLGSFN</sequence>
<reference evidence="1 2" key="1">
    <citation type="journal article" date="2015" name="Genome Announc.">
        <title>Complete Genome Sequence of the Rhizobacterium Pseudomonas trivialis Strain IHBB745 with Multiple Plant Growth-Promoting Activities and Tolerance to Desiccation and Alkalinity.</title>
        <authorList>
            <person name="Gulati A."/>
            <person name="Swarnkar M.K."/>
            <person name="Vyas P."/>
            <person name="Rahi P."/>
            <person name="Thakur R."/>
            <person name="Thakur N."/>
            <person name="Singh A.K."/>
        </authorList>
    </citation>
    <scope>NUCLEOTIDE SEQUENCE [LARGE SCALE GENOMIC DNA]</scope>
    <source>
        <strain evidence="2">745</strain>
    </source>
</reference>
<accession>A0A0H5AJD7</accession>
<gene>
    <name evidence="1" type="ORF">AA957_27960</name>
</gene>
<dbReference type="AlphaFoldDB" id="A0A0H5AJD7"/>
<dbReference type="KEGG" id="ptv:AA957_27960"/>
<proteinExistence type="predicted"/>
<dbReference type="EMBL" id="CP011507">
    <property type="protein sequence ID" value="AKS09790.1"/>
    <property type="molecule type" value="Genomic_DNA"/>
</dbReference>
<evidence type="ECO:0000313" key="2">
    <source>
        <dbReference type="Proteomes" id="UP000036608"/>
    </source>
</evidence>
<organism evidence="1 2">
    <name type="scientific">Pseudomonas trivialis</name>
    <dbReference type="NCBI Taxonomy" id="200450"/>
    <lineage>
        <taxon>Bacteria</taxon>
        <taxon>Pseudomonadati</taxon>
        <taxon>Pseudomonadota</taxon>
        <taxon>Gammaproteobacteria</taxon>
        <taxon>Pseudomonadales</taxon>
        <taxon>Pseudomonadaceae</taxon>
        <taxon>Pseudomonas</taxon>
    </lineage>
</organism>
<dbReference type="PATRIC" id="fig|200450.3.peg.5745"/>